<dbReference type="GO" id="GO:0019752">
    <property type="term" value="P:carboxylic acid metabolic process"/>
    <property type="evidence" value="ECO:0007669"/>
    <property type="project" value="UniProtKB-ARBA"/>
</dbReference>
<dbReference type="GO" id="GO:0016853">
    <property type="term" value="F:isomerase activity"/>
    <property type="evidence" value="ECO:0007669"/>
    <property type="project" value="UniProtKB-ARBA"/>
</dbReference>
<dbReference type="InterPro" id="IPR036663">
    <property type="entry name" value="Fumarylacetoacetase_C_sf"/>
</dbReference>
<accession>A9IA49</accession>
<name>A9IA49_BORPD</name>
<dbReference type="Gene3D" id="3.90.850.10">
    <property type="entry name" value="Fumarylacetoacetase-like, C-terminal domain"/>
    <property type="match status" value="1"/>
</dbReference>
<protein>
    <submittedName>
        <fullName evidence="6">Fumarylacetoacetate hydrolase family protein</fullName>
    </submittedName>
</protein>
<evidence type="ECO:0000256" key="2">
    <source>
        <dbReference type="ARBA" id="ARBA00010211"/>
    </source>
</evidence>
<evidence type="ECO:0000256" key="3">
    <source>
        <dbReference type="ARBA" id="ARBA00022723"/>
    </source>
</evidence>
<reference evidence="6 7" key="1">
    <citation type="journal article" date="2008" name="BMC Genomics">
        <title>The missing link: Bordetella petrii is endowed with both the metabolic versatility of environmental bacteria and virulence traits of pathogenic Bordetellae.</title>
        <authorList>
            <person name="Gross R."/>
            <person name="Guzman C.A."/>
            <person name="Sebaihia M."/>
            <person name="Martins Dos Santos V.A."/>
            <person name="Pieper D.H."/>
            <person name="Koebnik R."/>
            <person name="Lechner M."/>
            <person name="Bartels D."/>
            <person name="Buhrmester J."/>
            <person name="Choudhuri J.V."/>
            <person name="Ebensen T."/>
            <person name="Gaigalat L."/>
            <person name="Herrmann S."/>
            <person name="Khachane A.N."/>
            <person name="Larisch C."/>
            <person name="Link S."/>
            <person name="Linke B."/>
            <person name="Meyer F."/>
            <person name="Mormann S."/>
            <person name="Nakunst D."/>
            <person name="Rueckert C."/>
            <person name="Schneiker-Bekel S."/>
            <person name="Schulze K."/>
            <person name="Vorhoelter F.J."/>
            <person name="Yevsa T."/>
            <person name="Engle J.T."/>
            <person name="Goldman W.E."/>
            <person name="Puehler A."/>
            <person name="Goebel U.B."/>
            <person name="Goesmann A."/>
            <person name="Bloecker H."/>
            <person name="Kaiser O."/>
            <person name="Martinez-Arias R."/>
        </authorList>
    </citation>
    <scope>NUCLEOTIDE SEQUENCE [LARGE SCALE GENOMIC DNA]</scope>
    <source>
        <strain evidence="7">ATCC BAA-461 / DSM 12804 / CCUG 43448 / CIP 107267 / Se-1111R</strain>
    </source>
</reference>
<dbReference type="PANTHER" id="PTHR11820:SF7">
    <property type="entry name" value="ACYLPYRUVASE FAHD1, MITOCHONDRIAL"/>
    <property type="match status" value="1"/>
</dbReference>
<keyword evidence="4 6" id="KW-0378">Hydrolase</keyword>
<dbReference type="AlphaFoldDB" id="A9IA49"/>
<dbReference type="STRING" id="94624.Bpet4196"/>
<dbReference type="SUPFAM" id="SSF56529">
    <property type="entry name" value="FAH"/>
    <property type="match status" value="1"/>
</dbReference>
<proteinExistence type="inferred from homology"/>
<evidence type="ECO:0000313" key="7">
    <source>
        <dbReference type="Proteomes" id="UP000001225"/>
    </source>
</evidence>
<gene>
    <name evidence="6" type="ordered locus">Bpet4196</name>
</gene>
<comment type="similarity">
    <text evidence="2">Belongs to the FAH family.</text>
</comment>
<dbReference type="GO" id="GO:0018773">
    <property type="term" value="F:acetylpyruvate hydrolase activity"/>
    <property type="evidence" value="ECO:0007669"/>
    <property type="project" value="TreeGrafter"/>
</dbReference>
<dbReference type="KEGG" id="bpt:Bpet4196"/>
<dbReference type="Proteomes" id="UP000001225">
    <property type="component" value="Chromosome"/>
</dbReference>
<evidence type="ECO:0000256" key="1">
    <source>
        <dbReference type="ARBA" id="ARBA00001946"/>
    </source>
</evidence>
<dbReference type="GO" id="GO:0046872">
    <property type="term" value="F:metal ion binding"/>
    <property type="evidence" value="ECO:0007669"/>
    <property type="project" value="UniProtKB-KW"/>
</dbReference>
<organism evidence="6 7">
    <name type="scientific">Bordetella petrii (strain ATCC BAA-461 / DSM 12804 / CCUG 43448 / CIP 107267 / Se-1111R)</name>
    <dbReference type="NCBI Taxonomy" id="340100"/>
    <lineage>
        <taxon>Bacteria</taxon>
        <taxon>Pseudomonadati</taxon>
        <taxon>Pseudomonadota</taxon>
        <taxon>Betaproteobacteria</taxon>
        <taxon>Burkholderiales</taxon>
        <taxon>Alcaligenaceae</taxon>
        <taxon>Bordetella</taxon>
    </lineage>
</organism>
<dbReference type="EMBL" id="AM902716">
    <property type="protein sequence ID" value="CAP44544.1"/>
    <property type="molecule type" value="Genomic_DNA"/>
</dbReference>
<dbReference type="eggNOG" id="COG0179">
    <property type="taxonomic scope" value="Bacteria"/>
</dbReference>
<feature type="domain" description="Fumarylacetoacetase-like C-terminal" evidence="5">
    <location>
        <begin position="76"/>
        <end position="290"/>
    </location>
</feature>
<evidence type="ECO:0000256" key="4">
    <source>
        <dbReference type="ARBA" id="ARBA00022801"/>
    </source>
</evidence>
<dbReference type="InterPro" id="IPR011234">
    <property type="entry name" value="Fumarylacetoacetase-like_C"/>
</dbReference>
<comment type="cofactor">
    <cofactor evidence="1">
        <name>Mg(2+)</name>
        <dbReference type="ChEBI" id="CHEBI:18420"/>
    </cofactor>
</comment>
<sequence length="301" mass="31865">MKLLTFRNASGQPRVAQLTTDGAVQPLAYADGRSVDDLAALIASGAALASLKADGPAQALASVKLLAPIPRPARNIFCVGKNYTNHAQEFTKSGFDAGQTAADAIPTDPIVFSKTPETVIAHGERIWDAAGVSDALDYEAELAVIIGKGGRGIAKADALNHVWGYTIINDVTARDWQKRHKQWHLGKSFDTFGPLGPVAVTADEIDGGNLDLKAWVNGELRQDANTRDLIFDIPTLIETISKGITLVPGDIIATGTPEGVGIGFNPPRFLKRGDVVAIEISGIGRLENEIGEIGEIGEVRA</sequence>
<dbReference type="PANTHER" id="PTHR11820">
    <property type="entry name" value="ACYLPYRUVASE"/>
    <property type="match status" value="1"/>
</dbReference>
<keyword evidence="3" id="KW-0479">Metal-binding</keyword>
<evidence type="ECO:0000259" key="5">
    <source>
        <dbReference type="Pfam" id="PF01557"/>
    </source>
</evidence>
<dbReference type="Pfam" id="PF01557">
    <property type="entry name" value="FAA_hydrolase"/>
    <property type="match status" value="1"/>
</dbReference>
<keyword evidence="7" id="KW-1185">Reference proteome</keyword>
<dbReference type="FunFam" id="3.90.850.10:FF:000002">
    <property type="entry name" value="2-hydroxyhepta-2,4-diene-1,7-dioate isomerase"/>
    <property type="match status" value="1"/>
</dbReference>
<evidence type="ECO:0000313" key="6">
    <source>
        <dbReference type="EMBL" id="CAP44544.1"/>
    </source>
</evidence>